<dbReference type="GO" id="GO:0042597">
    <property type="term" value="C:periplasmic space"/>
    <property type="evidence" value="ECO:0007669"/>
    <property type="project" value="UniProtKB-ARBA"/>
</dbReference>
<evidence type="ECO:0000313" key="4">
    <source>
        <dbReference type="EMBL" id="TCS81108.1"/>
    </source>
</evidence>
<sequence length="553" mass="61378">MRKKFISLILALTMAGALVTGCSGGSDDAAGTSTEKSGSSQSDSSDTLRISQSSGGVIDPGTGVDSASCIAYVNMYDSLVYPDMDNNPTPSLADSWEASEDGLTWTFKLKQGVKFHDGSDLKASDVVFSMNRLLTMGEGFAYLFSGYVDSCEAPADGTVVFHLKQSFAPFLSILPRLYILNEDLIMDNLEDGSYGELGDYGKAFLAENDAGSGAYHLTEMKTQDRICMSKFDDYFQKWDEKAPKNVEIVMNTETATVRTMMNSKELQISDQWQTNEAYEALDKIDGVNIGSFTNGQMLYLMLNTKKQPTDDVHVRRALAYLIDYDQVCETLFPGYRKASSVVPQGVLGYTDEGFEYKYDLKKAESELKESKYYKELTAGNLEVEVEWISDVPDEEKLALLIQSTASQIGLKIKVTKVPWATHVDKCGSVDTTPNAATCFISSDYPEAGALLYQRFHSDTAGTWQQTEWLQDQAVDDMITKALTTLDDENREASYAEIQKKAAEECWGIAVAEQVEKHAYYDNIEIPVIERAAEGKPVALSLGYNYLFRDFRMN</sequence>
<reference evidence="4 5" key="1">
    <citation type="submission" date="2019-03" db="EMBL/GenBank/DDBJ databases">
        <title>Genomic Encyclopedia of Type Strains, Phase IV (KMG-IV): sequencing the most valuable type-strain genomes for metagenomic binning, comparative biology and taxonomic classification.</title>
        <authorList>
            <person name="Goeker M."/>
        </authorList>
    </citation>
    <scope>NUCLEOTIDE SEQUENCE [LARGE SCALE GENOMIC DNA]</scope>
    <source>
        <strain evidence="4 5">DSM 29489</strain>
    </source>
</reference>
<keyword evidence="5" id="KW-1185">Reference proteome</keyword>
<keyword evidence="2" id="KW-0732">Signal</keyword>
<feature type="region of interest" description="Disordered" evidence="1">
    <location>
        <begin position="25"/>
        <end position="59"/>
    </location>
</feature>
<organism evidence="4 5">
    <name type="scientific">Muricomes intestini</name>
    <dbReference type="NCBI Taxonomy" id="1796634"/>
    <lineage>
        <taxon>Bacteria</taxon>
        <taxon>Bacillati</taxon>
        <taxon>Bacillota</taxon>
        <taxon>Clostridia</taxon>
        <taxon>Lachnospirales</taxon>
        <taxon>Lachnospiraceae</taxon>
        <taxon>Muricomes</taxon>
    </lineage>
</organism>
<accession>A0A4R3KD95</accession>
<dbReference type="InterPro" id="IPR000914">
    <property type="entry name" value="SBP_5_dom"/>
</dbReference>
<feature type="chain" id="PRO_5020434475" evidence="2">
    <location>
        <begin position="26"/>
        <end position="553"/>
    </location>
</feature>
<evidence type="ECO:0000259" key="3">
    <source>
        <dbReference type="Pfam" id="PF00496"/>
    </source>
</evidence>
<proteinExistence type="predicted"/>
<dbReference type="PROSITE" id="PS51257">
    <property type="entry name" value="PROKAR_LIPOPROTEIN"/>
    <property type="match status" value="1"/>
</dbReference>
<dbReference type="GO" id="GO:0015833">
    <property type="term" value="P:peptide transport"/>
    <property type="evidence" value="ECO:0007669"/>
    <property type="project" value="TreeGrafter"/>
</dbReference>
<dbReference type="SUPFAM" id="SSF53850">
    <property type="entry name" value="Periplasmic binding protein-like II"/>
    <property type="match status" value="1"/>
</dbReference>
<dbReference type="GO" id="GO:0043190">
    <property type="term" value="C:ATP-binding cassette (ABC) transporter complex"/>
    <property type="evidence" value="ECO:0007669"/>
    <property type="project" value="InterPro"/>
</dbReference>
<dbReference type="EMBL" id="SLZZ01000004">
    <property type="protein sequence ID" value="TCS81108.1"/>
    <property type="molecule type" value="Genomic_DNA"/>
</dbReference>
<dbReference type="PIRSF" id="PIRSF002741">
    <property type="entry name" value="MppA"/>
    <property type="match status" value="1"/>
</dbReference>
<feature type="signal peptide" evidence="2">
    <location>
        <begin position="1"/>
        <end position="25"/>
    </location>
</feature>
<dbReference type="RefSeq" id="WP_165920857.1">
    <property type="nucleotide sequence ID" value="NZ_SLZZ01000004.1"/>
</dbReference>
<dbReference type="CDD" id="cd08512">
    <property type="entry name" value="PBP2_NikA_DppA_OppA_like_7"/>
    <property type="match status" value="1"/>
</dbReference>
<protein>
    <submittedName>
        <fullName evidence="4">Peptide/nickel transport system substrate-binding protein</fullName>
    </submittedName>
</protein>
<dbReference type="PANTHER" id="PTHR30290">
    <property type="entry name" value="PERIPLASMIC BINDING COMPONENT OF ABC TRANSPORTER"/>
    <property type="match status" value="1"/>
</dbReference>
<evidence type="ECO:0000256" key="1">
    <source>
        <dbReference type="SAM" id="MobiDB-lite"/>
    </source>
</evidence>
<feature type="compositionally biased region" description="Low complexity" evidence="1">
    <location>
        <begin position="32"/>
        <end position="51"/>
    </location>
</feature>
<evidence type="ECO:0000256" key="2">
    <source>
        <dbReference type="SAM" id="SignalP"/>
    </source>
</evidence>
<dbReference type="InterPro" id="IPR030678">
    <property type="entry name" value="Peptide/Ni-bd"/>
</dbReference>
<dbReference type="Gene3D" id="3.40.190.10">
    <property type="entry name" value="Periplasmic binding protein-like II"/>
    <property type="match status" value="1"/>
</dbReference>
<dbReference type="AlphaFoldDB" id="A0A4R3KD95"/>
<gene>
    <name evidence="4" type="ORF">EDD59_10427</name>
</gene>
<comment type="caution">
    <text evidence="4">The sequence shown here is derived from an EMBL/GenBank/DDBJ whole genome shotgun (WGS) entry which is preliminary data.</text>
</comment>
<dbReference type="GO" id="GO:1904680">
    <property type="term" value="F:peptide transmembrane transporter activity"/>
    <property type="evidence" value="ECO:0007669"/>
    <property type="project" value="TreeGrafter"/>
</dbReference>
<evidence type="ECO:0000313" key="5">
    <source>
        <dbReference type="Proteomes" id="UP000295726"/>
    </source>
</evidence>
<dbReference type="InterPro" id="IPR039424">
    <property type="entry name" value="SBP_5"/>
</dbReference>
<feature type="domain" description="Solute-binding protein family 5" evidence="3">
    <location>
        <begin position="88"/>
        <end position="459"/>
    </location>
</feature>
<name>A0A4R3KD95_9FIRM</name>
<dbReference type="Gene3D" id="3.90.76.10">
    <property type="entry name" value="Dipeptide-binding Protein, Domain 1"/>
    <property type="match status" value="1"/>
</dbReference>
<dbReference type="Gene3D" id="3.10.105.10">
    <property type="entry name" value="Dipeptide-binding Protein, Domain 3"/>
    <property type="match status" value="1"/>
</dbReference>
<dbReference type="Pfam" id="PF00496">
    <property type="entry name" value="SBP_bac_5"/>
    <property type="match status" value="1"/>
</dbReference>
<dbReference type="Proteomes" id="UP000295726">
    <property type="component" value="Unassembled WGS sequence"/>
</dbReference>